<dbReference type="EMBL" id="JANPWB010000014">
    <property type="protein sequence ID" value="KAJ1100382.1"/>
    <property type="molecule type" value="Genomic_DNA"/>
</dbReference>
<evidence type="ECO:0000313" key="1">
    <source>
        <dbReference type="EMBL" id="KAJ1100382.1"/>
    </source>
</evidence>
<gene>
    <name evidence="1" type="ORF">NDU88_005468</name>
</gene>
<reference evidence="1" key="1">
    <citation type="journal article" date="2022" name="bioRxiv">
        <title>Sequencing and chromosome-scale assembly of the giantPleurodeles waltlgenome.</title>
        <authorList>
            <person name="Brown T."/>
            <person name="Elewa A."/>
            <person name="Iarovenko S."/>
            <person name="Subramanian E."/>
            <person name="Araus A.J."/>
            <person name="Petzold A."/>
            <person name="Susuki M."/>
            <person name="Suzuki K.-i.T."/>
            <person name="Hayashi T."/>
            <person name="Toyoda A."/>
            <person name="Oliveira C."/>
            <person name="Osipova E."/>
            <person name="Leigh N.D."/>
            <person name="Simon A."/>
            <person name="Yun M.H."/>
        </authorList>
    </citation>
    <scope>NUCLEOTIDE SEQUENCE</scope>
    <source>
        <strain evidence="1">20211129_DDA</strain>
        <tissue evidence="1">Liver</tissue>
    </source>
</reference>
<name>A0AAV7MD06_PLEWA</name>
<accession>A0AAV7MD06</accession>
<organism evidence="1 2">
    <name type="scientific">Pleurodeles waltl</name>
    <name type="common">Iberian ribbed newt</name>
    <dbReference type="NCBI Taxonomy" id="8319"/>
    <lineage>
        <taxon>Eukaryota</taxon>
        <taxon>Metazoa</taxon>
        <taxon>Chordata</taxon>
        <taxon>Craniata</taxon>
        <taxon>Vertebrata</taxon>
        <taxon>Euteleostomi</taxon>
        <taxon>Amphibia</taxon>
        <taxon>Batrachia</taxon>
        <taxon>Caudata</taxon>
        <taxon>Salamandroidea</taxon>
        <taxon>Salamandridae</taxon>
        <taxon>Pleurodelinae</taxon>
        <taxon>Pleurodeles</taxon>
    </lineage>
</organism>
<dbReference type="AlphaFoldDB" id="A0AAV7MD06"/>
<comment type="caution">
    <text evidence="1">The sequence shown here is derived from an EMBL/GenBank/DDBJ whole genome shotgun (WGS) entry which is preliminary data.</text>
</comment>
<keyword evidence="2" id="KW-1185">Reference proteome</keyword>
<sequence>MQAGKGGAPRGSHDLGKGEGLLGVTPALEFRSFRSWGLRVQGLFQASGSESQAVAVRGNSGFPLQALLSGLRGDNFGYSQSRSRRRVIPEVLFLHQSSRGRRVQGCKSHASGGKRCCL</sequence>
<evidence type="ECO:0000313" key="2">
    <source>
        <dbReference type="Proteomes" id="UP001066276"/>
    </source>
</evidence>
<proteinExistence type="predicted"/>
<protein>
    <submittedName>
        <fullName evidence="1">Uncharacterized protein</fullName>
    </submittedName>
</protein>
<dbReference type="Proteomes" id="UP001066276">
    <property type="component" value="Chromosome 10"/>
</dbReference>